<evidence type="ECO:0000259" key="6">
    <source>
        <dbReference type="Pfam" id="PF00294"/>
    </source>
</evidence>
<accession>A0ABU6MB67</accession>
<organism evidence="7 8">
    <name type="scientific">Heyndrickxia acidicola</name>
    <dbReference type="NCBI Taxonomy" id="209389"/>
    <lineage>
        <taxon>Bacteria</taxon>
        <taxon>Bacillati</taxon>
        <taxon>Bacillota</taxon>
        <taxon>Bacilli</taxon>
        <taxon>Bacillales</taxon>
        <taxon>Bacillaceae</taxon>
        <taxon>Heyndrickxia</taxon>
    </lineage>
</organism>
<comment type="similarity">
    <text evidence="1">Belongs to the carbohydrate kinase PfkB family.</text>
</comment>
<gene>
    <name evidence="7" type="ORF">P4T90_00295</name>
</gene>
<evidence type="ECO:0000256" key="1">
    <source>
        <dbReference type="ARBA" id="ARBA00010688"/>
    </source>
</evidence>
<sequence>MKQFDMLTFGEAMGMFMANTKGNLSKVKEFTKELAGAETNVSIGMARLGFNVAWLSKVGIDPIGTYIIEELQKEKVNISLIKRDSEKLTGFQLKEKVEAGDPFVQYYRSFSAANQMSCEDFPELAQITARHYHMTGIPLALSNPVRELAEHILKKAKTEGKTISFDPNLRPSLWKNEKEMISVIQSFACRADWLFPGISEGALLTGFQEPKDIAAYYLDKGVGLVVIKLGKEGAYVATQQENGIVPGIKVERVADTVGAGDGFAVGVISGLFDGLSYFEAVQRANAIGALAVMSAGDKEGLPTRTELEQFMKRGAVV</sequence>
<dbReference type="PANTHER" id="PTHR43085:SF1">
    <property type="entry name" value="PSEUDOURIDINE KINASE-RELATED"/>
    <property type="match status" value="1"/>
</dbReference>
<name>A0ABU6MB67_9BACI</name>
<dbReference type="RefSeq" id="WP_066266611.1">
    <property type="nucleotide sequence ID" value="NZ_JARMAB010000001.1"/>
</dbReference>
<comment type="caution">
    <text evidence="7">The sequence shown here is derived from an EMBL/GenBank/DDBJ whole genome shotgun (WGS) entry which is preliminary data.</text>
</comment>
<dbReference type="CDD" id="cd01166">
    <property type="entry name" value="KdgK"/>
    <property type="match status" value="1"/>
</dbReference>
<protein>
    <submittedName>
        <fullName evidence="7">Sugar kinase</fullName>
    </submittedName>
</protein>
<evidence type="ECO:0000256" key="2">
    <source>
        <dbReference type="ARBA" id="ARBA00022679"/>
    </source>
</evidence>
<evidence type="ECO:0000256" key="5">
    <source>
        <dbReference type="ARBA" id="ARBA00022840"/>
    </source>
</evidence>
<dbReference type="GO" id="GO:0016301">
    <property type="term" value="F:kinase activity"/>
    <property type="evidence" value="ECO:0007669"/>
    <property type="project" value="UniProtKB-KW"/>
</dbReference>
<dbReference type="InterPro" id="IPR029056">
    <property type="entry name" value="Ribokinase-like"/>
</dbReference>
<dbReference type="Pfam" id="PF00294">
    <property type="entry name" value="PfkB"/>
    <property type="match status" value="1"/>
</dbReference>
<evidence type="ECO:0000256" key="4">
    <source>
        <dbReference type="ARBA" id="ARBA00022777"/>
    </source>
</evidence>
<keyword evidence="5" id="KW-0067">ATP-binding</keyword>
<evidence type="ECO:0000313" key="8">
    <source>
        <dbReference type="Proteomes" id="UP001341444"/>
    </source>
</evidence>
<dbReference type="PROSITE" id="PS00584">
    <property type="entry name" value="PFKB_KINASES_2"/>
    <property type="match status" value="1"/>
</dbReference>
<feature type="domain" description="Carbohydrate kinase PfkB" evidence="6">
    <location>
        <begin position="6"/>
        <end position="303"/>
    </location>
</feature>
<dbReference type="Gene3D" id="3.40.1190.20">
    <property type="match status" value="1"/>
</dbReference>
<dbReference type="InterPro" id="IPR050306">
    <property type="entry name" value="PfkB_Carbo_kinase"/>
</dbReference>
<dbReference type="EMBL" id="JARMAB010000001">
    <property type="protein sequence ID" value="MED1201524.1"/>
    <property type="molecule type" value="Genomic_DNA"/>
</dbReference>
<dbReference type="Proteomes" id="UP001341444">
    <property type="component" value="Unassembled WGS sequence"/>
</dbReference>
<keyword evidence="4 7" id="KW-0418">Kinase</keyword>
<keyword evidence="2" id="KW-0808">Transferase</keyword>
<evidence type="ECO:0000313" key="7">
    <source>
        <dbReference type="EMBL" id="MED1201524.1"/>
    </source>
</evidence>
<dbReference type="PANTHER" id="PTHR43085">
    <property type="entry name" value="HEXOKINASE FAMILY MEMBER"/>
    <property type="match status" value="1"/>
</dbReference>
<reference evidence="7 8" key="1">
    <citation type="submission" date="2023-03" db="EMBL/GenBank/DDBJ databases">
        <title>Bacillus Genome Sequencing.</title>
        <authorList>
            <person name="Dunlap C."/>
        </authorList>
    </citation>
    <scope>NUCLEOTIDE SEQUENCE [LARGE SCALE GENOMIC DNA]</scope>
    <source>
        <strain evidence="7 8">B-23453</strain>
    </source>
</reference>
<dbReference type="SUPFAM" id="SSF53613">
    <property type="entry name" value="Ribokinase-like"/>
    <property type="match status" value="1"/>
</dbReference>
<evidence type="ECO:0000256" key="3">
    <source>
        <dbReference type="ARBA" id="ARBA00022741"/>
    </source>
</evidence>
<keyword evidence="8" id="KW-1185">Reference proteome</keyword>
<proteinExistence type="inferred from homology"/>
<dbReference type="InterPro" id="IPR011611">
    <property type="entry name" value="PfkB_dom"/>
</dbReference>
<keyword evidence="3" id="KW-0547">Nucleotide-binding</keyword>
<dbReference type="InterPro" id="IPR002173">
    <property type="entry name" value="Carboh/pur_kinase_PfkB_CS"/>
</dbReference>